<accession>A0A1I1UTF3</accession>
<dbReference type="OrthoDB" id="1656058at2"/>
<organism evidence="2 3">
    <name type="scientific">Paenibacillus catalpae</name>
    <dbReference type="NCBI Taxonomy" id="1045775"/>
    <lineage>
        <taxon>Bacteria</taxon>
        <taxon>Bacillati</taxon>
        <taxon>Bacillota</taxon>
        <taxon>Bacilli</taxon>
        <taxon>Bacillales</taxon>
        <taxon>Paenibacillaceae</taxon>
        <taxon>Paenibacillus</taxon>
    </lineage>
</organism>
<sequence>MRKSISITIILAFLFTLILPAAAFSHSGRTDSSGGHNCSAKSKAKGLCSGYHYHNGGSSSSSSDSSSSSSSSNNTVTKVKIINNEYAPYSYCKKIRDVYRSSDEYFIYYDREWDCNRYTESGSVYTELNLSLYVNDRYLSLLQNFISINNSSYIYIRDLKQAFGYSLGIDDSNNVTLSNKTNTLKIYAESRKIYNDGEYTGFNAVKVDGNYYLPLRASIIWAKGKIQSIDNYSVYITK</sequence>
<feature type="chain" id="PRO_5011612160" description="YHYH domain-containing protein" evidence="1">
    <location>
        <begin position="24"/>
        <end position="238"/>
    </location>
</feature>
<evidence type="ECO:0000313" key="2">
    <source>
        <dbReference type="EMBL" id="SFD72958.1"/>
    </source>
</evidence>
<dbReference type="AlphaFoldDB" id="A0A1I1UTF3"/>
<keyword evidence="1" id="KW-0732">Signal</keyword>
<keyword evidence="3" id="KW-1185">Reference proteome</keyword>
<dbReference type="STRING" id="1045775.SAMN05216378_1174"/>
<feature type="signal peptide" evidence="1">
    <location>
        <begin position="1"/>
        <end position="23"/>
    </location>
</feature>
<dbReference type="Proteomes" id="UP000198855">
    <property type="component" value="Unassembled WGS sequence"/>
</dbReference>
<dbReference type="RefSeq" id="WP_091182017.1">
    <property type="nucleotide sequence ID" value="NZ_FOMT01000001.1"/>
</dbReference>
<dbReference type="InterPro" id="IPR047773">
    <property type="entry name" value="YHYH_dom_bact"/>
</dbReference>
<gene>
    <name evidence="2" type="ORF">SAMN05216378_1174</name>
</gene>
<evidence type="ECO:0008006" key="4">
    <source>
        <dbReference type="Google" id="ProtNLM"/>
    </source>
</evidence>
<evidence type="ECO:0000256" key="1">
    <source>
        <dbReference type="SAM" id="SignalP"/>
    </source>
</evidence>
<dbReference type="NCBIfam" id="NF033223">
    <property type="entry name" value="YHYH_alt"/>
    <property type="match status" value="1"/>
</dbReference>
<dbReference type="EMBL" id="FOMT01000001">
    <property type="protein sequence ID" value="SFD72958.1"/>
    <property type="molecule type" value="Genomic_DNA"/>
</dbReference>
<proteinExistence type="predicted"/>
<name>A0A1I1UTF3_9BACL</name>
<evidence type="ECO:0000313" key="3">
    <source>
        <dbReference type="Proteomes" id="UP000198855"/>
    </source>
</evidence>
<reference evidence="3" key="1">
    <citation type="submission" date="2016-10" db="EMBL/GenBank/DDBJ databases">
        <authorList>
            <person name="Varghese N."/>
            <person name="Submissions S."/>
        </authorList>
    </citation>
    <scope>NUCLEOTIDE SEQUENCE [LARGE SCALE GENOMIC DNA]</scope>
    <source>
        <strain evidence="3">CGMCC 1.10784</strain>
    </source>
</reference>
<protein>
    <recommendedName>
        <fullName evidence="4">YHYH domain-containing protein</fullName>
    </recommendedName>
</protein>